<dbReference type="Pfam" id="PF00144">
    <property type="entry name" value="Beta-lactamase"/>
    <property type="match status" value="1"/>
</dbReference>
<gene>
    <name evidence="3" type="ORF">DF220_00810</name>
</gene>
<name>A0A2U1SY31_9MICO</name>
<dbReference type="PANTHER" id="PTHR22935:SF95">
    <property type="entry name" value="BETA-LACTAMASE-LIKE 1-RELATED"/>
    <property type="match status" value="1"/>
</dbReference>
<dbReference type="Gene3D" id="3.40.710.10">
    <property type="entry name" value="DD-peptidase/beta-lactamase superfamily"/>
    <property type="match status" value="1"/>
</dbReference>
<dbReference type="InterPro" id="IPR012338">
    <property type="entry name" value="Beta-lactam/transpept-like"/>
</dbReference>
<evidence type="ECO:0000313" key="3">
    <source>
        <dbReference type="EMBL" id="PWB96541.1"/>
    </source>
</evidence>
<reference evidence="4" key="1">
    <citation type="submission" date="2018-04" db="EMBL/GenBank/DDBJ databases">
        <authorList>
            <person name="Liu S."/>
            <person name="Wang Z."/>
            <person name="Li J."/>
        </authorList>
    </citation>
    <scope>NUCLEOTIDE SEQUENCE [LARGE SCALE GENOMIC DNA]</scope>
    <source>
        <strain evidence="4">S1194</strain>
    </source>
</reference>
<keyword evidence="4" id="KW-1185">Reference proteome</keyword>
<dbReference type="Proteomes" id="UP000244978">
    <property type="component" value="Unassembled WGS sequence"/>
</dbReference>
<dbReference type="AlphaFoldDB" id="A0A2U1SY31"/>
<dbReference type="PANTHER" id="PTHR22935">
    <property type="entry name" value="PENICILLIN-BINDING PROTEIN"/>
    <property type="match status" value="1"/>
</dbReference>
<evidence type="ECO:0000259" key="2">
    <source>
        <dbReference type="Pfam" id="PF00144"/>
    </source>
</evidence>
<proteinExistence type="inferred from homology"/>
<evidence type="ECO:0000256" key="1">
    <source>
        <dbReference type="ARBA" id="ARBA00038473"/>
    </source>
</evidence>
<evidence type="ECO:0000313" key="4">
    <source>
        <dbReference type="Proteomes" id="UP000244978"/>
    </source>
</evidence>
<dbReference type="InterPro" id="IPR001466">
    <property type="entry name" value="Beta-lactam-related"/>
</dbReference>
<comment type="similarity">
    <text evidence="1">Belongs to the beta-lactamase family.</text>
</comment>
<dbReference type="SUPFAM" id="SSF56601">
    <property type="entry name" value="beta-lactamase/transpeptidase-like"/>
    <property type="match status" value="1"/>
</dbReference>
<dbReference type="EMBL" id="QEEX01000001">
    <property type="protein sequence ID" value="PWB96541.1"/>
    <property type="molecule type" value="Genomic_DNA"/>
</dbReference>
<sequence length="338" mass="35130">MTIQQGPASADAAGDTELAERMHARLGSRHPVVAVATVTSSGERTAALGTPLTSRFEIGSITKGVTGLLYMDAVERAEVTPATTLGELLPLGECPAAGVTLASLATHTSGLPRLAPSRDVVRRSWNLMRRGTNPYGDTLDELVVGARRATVRPARYPRYSNLGFELLGHAVASAAGTDYAALLRDRIADPLGLESFAVLSGSADLTESDLMGRNSRGKIMEAWTGEAIAPAGGIRSTIGDMGDLAAALLNGSAAGMLALEPAASMSSPAVKIGAAWITLESKGRIITWHNGGTGGFCAWMGLDREAHVGVVILSATAIPVDRYGFDLLAELSEPSLPE</sequence>
<feature type="domain" description="Beta-lactamase-related" evidence="2">
    <location>
        <begin position="51"/>
        <end position="319"/>
    </location>
</feature>
<dbReference type="GO" id="GO:0016787">
    <property type="term" value="F:hydrolase activity"/>
    <property type="evidence" value="ECO:0007669"/>
    <property type="project" value="UniProtKB-KW"/>
</dbReference>
<dbReference type="InterPro" id="IPR051478">
    <property type="entry name" value="Beta-lactamase-like_AB/R"/>
</dbReference>
<protein>
    <submittedName>
        <fullName evidence="3">Serine hydrolase</fullName>
    </submittedName>
</protein>
<organism evidence="3 4">
    <name type="scientific">Homoserinimonas hongtaonis</name>
    <dbReference type="NCBI Taxonomy" id="2079791"/>
    <lineage>
        <taxon>Bacteria</taxon>
        <taxon>Bacillati</taxon>
        <taxon>Actinomycetota</taxon>
        <taxon>Actinomycetes</taxon>
        <taxon>Micrococcales</taxon>
        <taxon>Microbacteriaceae</taxon>
        <taxon>Homoserinimonas</taxon>
    </lineage>
</organism>
<dbReference type="RefSeq" id="WP_108996717.1">
    <property type="nucleotide sequence ID" value="NZ_QEEX01000001.1"/>
</dbReference>
<accession>A0A2U1SY31</accession>
<keyword evidence="3" id="KW-0378">Hydrolase</keyword>
<comment type="caution">
    <text evidence="3">The sequence shown here is derived from an EMBL/GenBank/DDBJ whole genome shotgun (WGS) entry which is preliminary data.</text>
</comment>